<evidence type="ECO:0000313" key="2">
    <source>
        <dbReference type="Proteomes" id="UP000789525"/>
    </source>
</evidence>
<sequence length="157" mass="17921">MLQIERQSTATETNAFGGRLKDLPYDGGSICHTGIIARCQCIYARKESHGKSSKTREEFEEMDTFDESHTFLYQRNSRMHVQFLLRNPLSVTGKMTVAGMRKPPDRIKDRQEVCARVRSSVRKKSTHQESEGAERLFREGGGEEKIFGIPQRPTITV</sequence>
<reference evidence="1" key="1">
    <citation type="submission" date="2021-06" db="EMBL/GenBank/DDBJ databases">
        <authorList>
            <person name="Kallberg Y."/>
            <person name="Tangrot J."/>
            <person name="Rosling A."/>
        </authorList>
    </citation>
    <scope>NUCLEOTIDE SEQUENCE</scope>
    <source>
        <strain evidence="1">CL356</strain>
    </source>
</reference>
<name>A0ACA9KT16_9GLOM</name>
<gene>
    <name evidence="1" type="ORF">ACOLOM_LOCUS2402</name>
</gene>
<comment type="caution">
    <text evidence="1">The sequence shown here is derived from an EMBL/GenBank/DDBJ whole genome shotgun (WGS) entry which is preliminary data.</text>
</comment>
<dbReference type="Proteomes" id="UP000789525">
    <property type="component" value="Unassembled WGS sequence"/>
</dbReference>
<organism evidence="1 2">
    <name type="scientific">Acaulospora colombiana</name>
    <dbReference type="NCBI Taxonomy" id="27376"/>
    <lineage>
        <taxon>Eukaryota</taxon>
        <taxon>Fungi</taxon>
        <taxon>Fungi incertae sedis</taxon>
        <taxon>Mucoromycota</taxon>
        <taxon>Glomeromycotina</taxon>
        <taxon>Glomeromycetes</taxon>
        <taxon>Diversisporales</taxon>
        <taxon>Acaulosporaceae</taxon>
        <taxon>Acaulospora</taxon>
    </lineage>
</organism>
<protein>
    <submittedName>
        <fullName evidence="1">10802_t:CDS:1</fullName>
    </submittedName>
</protein>
<keyword evidence="2" id="KW-1185">Reference proteome</keyword>
<accession>A0ACA9KT16</accession>
<proteinExistence type="predicted"/>
<dbReference type="EMBL" id="CAJVPT010003084">
    <property type="protein sequence ID" value="CAG8491612.1"/>
    <property type="molecule type" value="Genomic_DNA"/>
</dbReference>
<evidence type="ECO:0000313" key="1">
    <source>
        <dbReference type="EMBL" id="CAG8491612.1"/>
    </source>
</evidence>